<reference evidence="9" key="2">
    <citation type="submission" date="2015-01" db="EMBL/GenBank/DDBJ databases">
        <title>Evolutionary Origins and Diversification of the Mycorrhizal Mutualists.</title>
        <authorList>
            <consortium name="DOE Joint Genome Institute"/>
            <consortium name="Mycorrhizal Genomics Consortium"/>
            <person name="Kohler A."/>
            <person name="Kuo A."/>
            <person name="Nagy L.G."/>
            <person name="Floudas D."/>
            <person name="Copeland A."/>
            <person name="Barry K.W."/>
            <person name="Cichocki N."/>
            <person name="Veneault-Fourrey C."/>
            <person name="LaButti K."/>
            <person name="Lindquist E.A."/>
            <person name="Lipzen A."/>
            <person name="Lundell T."/>
            <person name="Morin E."/>
            <person name="Murat C."/>
            <person name="Riley R."/>
            <person name="Ohm R."/>
            <person name="Sun H."/>
            <person name="Tunlid A."/>
            <person name="Henrissat B."/>
            <person name="Grigoriev I.V."/>
            <person name="Hibbett D.S."/>
            <person name="Martin F."/>
        </authorList>
    </citation>
    <scope>NUCLEOTIDE SEQUENCE [LARGE SCALE GENOMIC DNA]</scope>
    <source>
        <strain evidence="9">Zn</strain>
    </source>
</reference>
<evidence type="ECO:0000313" key="9">
    <source>
        <dbReference type="Proteomes" id="UP000054321"/>
    </source>
</evidence>
<keyword evidence="3 4" id="KW-0560">Oxidoreductase</keyword>
<dbReference type="GO" id="GO:0008677">
    <property type="term" value="F:2-dehydropantoate 2-reductase activity"/>
    <property type="evidence" value="ECO:0007669"/>
    <property type="project" value="UniProtKB-EC"/>
</dbReference>
<evidence type="ECO:0000256" key="5">
    <source>
        <dbReference type="SAM" id="Phobius"/>
    </source>
</evidence>
<dbReference type="PANTHER" id="PTHR21708">
    <property type="entry name" value="PROBABLE 2-DEHYDROPANTOATE 2-REDUCTASE"/>
    <property type="match status" value="1"/>
</dbReference>
<dbReference type="OrthoDB" id="3609at2759"/>
<evidence type="ECO:0000313" key="8">
    <source>
        <dbReference type="EMBL" id="KIN02957.1"/>
    </source>
</evidence>
<keyword evidence="5" id="KW-1133">Transmembrane helix</keyword>
<dbReference type="PANTHER" id="PTHR21708:SF40">
    <property type="entry name" value="REDUCTASE FAMILY PROTEIN, PUTATIVE (AFU_ORTHOLOGUE AFUA_2G14497)-RELATED"/>
    <property type="match status" value="1"/>
</dbReference>
<dbReference type="NCBIfam" id="TIGR00745">
    <property type="entry name" value="apbA_panE"/>
    <property type="match status" value="1"/>
</dbReference>
<evidence type="ECO:0000256" key="1">
    <source>
        <dbReference type="ARBA" id="ARBA00007870"/>
    </source>
</evidence>
<dbReference type="Pfam" id="PF08546">
    <property type="entry name" value="ApbA_C"/>
    <property type="match status" value="1"/>
</dbReference>
<reference evidence="8 9" key="1">
    <citation type="submission" date="2014-04" db="EMBL/GenBank/DDBJ databases">
        <authorList>
            <consortium name="DOE Joint Genome Institute"/>
            <person name="Kuo A."/>
            <person name="Martino E."/>
            <person name="Perotto S."/>
            <person name="Kohler A."/>
            <person name="Nagy L.G."/>
            <person name="Floudas D."/>
            <person name="Copeland A."/>
            <person name="Barry K.W."/>
            <person name="Cichocki N."/>
            <person name="Veneault-Fourrey C."/>
            <person name="LaButti K."/>
            <person name="Lindquist E.A."/>
            <person name="Lipzen A."/>
            <person name="Lundell T."/>
            <person name="Morin E."/>
            <person name="Murat C."/>
            <person name="Sun H."/>
            <person name="Tunlid A."/>
            <person name="Henrissat B."/>
            <person name="Grigoriev I.V."/>
            <person name="Hibbett D.S."/>
            <person name="Martin F."/>
            <person name="Nordberg H.P."/>
            <person name="Cantor M.N."/>
            <person name="Hua S.X."/>
        </authorList>
    </citation>
    <scope>NUCLEOTIDE SEQUENCE [LARGE SCALE GENOMIC DNA]</scope>
    <source>
        <strain evidence="8 9">Zn</strain>
    </source>
</reference>
<feature type="domain" description="Ketopantoate reductase C-terminal" evidence="7">
    <location>
        <begin position="192"/>
        <end position="315"/>
    </location>
</feature>
<dbReference type="SUPFAM" id="SSF51735">
    <property type="entry name" value="NAD(P)-binding Rossmann-fold domains"/>
    <property type="match status" value="1"/>
</dbReference>
<keyword evidence="5" id="KW-0472">Membrane</keyword>
<comment type="function">
    <text evidence="4">Catalyzes the NADPH-dependent reduction of ketopantoate into pantoic acid.</text>
</comment>
<dbReference type="GO" id="GO:0015940">
    <property type="term" value="P:pantothenate biosynthetic process"/>
    <property type="evidence" value="ECO:0007669"/>
    <property type="project" value="InterPro"/>
</dbReference>
<sequence length="325" mass="35235">MASPELNVIVYGLGAIGGTYAFFLSRSQSVSLSVIARSNYDAVKKNGMKMQSLGLGKHSFQAKHVFKSAAEAGEKLSYDYVICAHKALNQDAAINDIKSLISPQTIIVIAQNGVGNEDPFRVRYPENSIVSCAIWIGADQPRPGEFVTRNREHTDLGLFPNPEIDAALERSRVETFAALLKEGGLSVSLEENIQIRKWEKVVCNILWNPISAITQQNMGVPFLESSEEAEAFGKALMLDVIAVARKSGVPLDDSLADKYIAFTKSLGSFQPSMLHDLKAGMPLEIDVIIGAPMQKARQLGMEVPSLRAVYAPVSALNGKLTILGA</sequence>
<feature type="transmembrane region" description="Helical" evidence="5">
    <location>
        <begin position="6"/>
        <end position="24"/>
    </location>
</feature>
<dbReference type="STRING" id="913774.A0A0C3HKT5"/>
<dbReference type="GO" id="GO:0005737">
    <property type="term" value="C:cytoplasm"/>
    <property type="evidence" value="ECO:0007669"/>
    <property type="project" value="TreeGrafter"/>
</dbReference>
<evidence type="ECO:0000259" key="6">
    <source>
        <dbReference type="Pfam" id="PF02558"/>
    </source>
</evidence>
<dbReference type="Proteomes" id="UP000054321">
    <property type="component" value="Unassembled WGS sequence"/>
</dbReference>
<name>A0A0C3HKT5_OIDMZ</name>
<keyword evidence="9" id="KW-1185">Reference proteome</keyword>
<dbReference type="AlphaFoldDB" id="A0A0C3HKT5"/>
<proteinExistence type="inferred from homology"/>
<protein>
    <recommendedName>
        <fullName evidence="4">2-dehydropantoate 2-reductase</fullName>
        <ecNumber evidence="4">1.1.1.169</ecNumber>
    </recommendedName>
    <alternativeName>
        <fullName evidence="4">Ketopantoate reductase</fullName>
    </alternativeName>
</protein>
<comment type="similarity">
    <text evidence="1 4">Belongs to the ketopantoate reductase family.</text>
</comment>
<keyword evidence="5" id="KW-0812">Transmembrane</keyword>
<evidence type="ECO:0000256" key="3">
    <source>
        <dbReference type="ARBA" id="ARBA00023002"/>
    </source>
</evidence>
<dbReference type="InterPro" id="IPR008927">
    <property type="entry name" value="6-PGluconate_DH-like_C_sf"/>
</dbReference>
<keyword evidence="2 4" id="KW-0521">NADP</keyword>
<evidence type="ECO:0000256" key="4">
    <source>
        <dbReference type="RuleBase" id="RU362068"/>
    </source>
</evidence>
<dbReference type="EC" id="1.1.1.169" evidence="4"/>
<dbReference type="Pfam" id="PF02558">
    <property type="entry name" value="ApbA"/>
    <property type="match status" value="1"/>
</dbReference>
<evidence type="ECO:0000259" key="7">
    <source>
        <dbReference type="Pfam" id="PF08546"/>
    </source>
</evidence>
<dbReference type="HOGENOM" id="CLU_031468_2_0_1"/>
<dbReference type="InParanoid" id="A0A0C3HKT5"/>
<dbReference type="InterPro" id="IPR003710">
    <property type="entry name" value="ApbA"/>
</dbReference>
<dbReference type="Gene3D" id="1.10.1040.10">
    <property type="entry name" value="N-(1-d-carboxylethyl)-l-norvaline Dehydrogenase, domain 2"/>
    <property type="match status" value="1"/>
</dbReference>
<organism evidence="8 9">
    <name type="scientific">Oidiodendron maius (strain Zn)</name>
    <dbReference type="NCBI Taxonomy" id="913774"/>
    <lineage>
        <taxon>Eukaryota</taxon>
        <taxon>Fungi</taxon>
        <taxon>Dikarya</taxon>
        <taxon>Ascomycota</taxon>
        <taxon>Pezizomycotina</taxon>
        <taxon>Leotiomycetes</taxon>
        <taxon>Leotiomycetes incertae sedis</taxon>
        <taxon>Myxotrichaceae</taxon>
        <taxon>Oidiodendron</taxon>
    </lineage>
</organism>
<dbReference type="FunFam" id="1.10.1040.10:FF:000017">
    <property type="entry name" value="2-dehydropantoate 2-reductase"/>
    <property type="match status" value="1"/>
</dbReference>
<gene>
    <name evidence="8" type="ORF">OIDMADRAFT_52777</name>
</gene>
<dbReference type="FunFam" id="3.40.50.720:FF:000609">
    <property type="entry name" value="2-dehydropantoate 2-reductase"/>
    <property type="match status" value="1"/>
</dbReference>
<feature type="domain" description="Ketopantoate reductase N-terminal" evidence="6">
    <location>
        <begin position="9"/>
        <end position="160"/>
    </location>
</feature>
<dbReference type="InterPro" id="IPR013332">
    <property type="entry name" value="KPR_N"/>
</dbReference>
<dbReference type="InterPro" id="IPR013752">
    <property type="entry name" value="KPA_reductase"/>
</dbReference>
<comment type="catalytic activity">
    <reaction evidence="4">
        <text>(R)-pantoate + NADP(+) = 2-dehydropantoate + NADPH + H(+)</text>
        <dbReference type="Rhea" id="RHEA:16233"/>
        <dbReference type="ChEBI" id="CHEBI:11561"/>
        <dbReference type="ChEBI" id="CHEBI:15378"/>
        <dbReference type="ChEBI" id="CHEBI:15980"/>
        <dbReference type="ChEBI" id="CHEBI:57783"/>
        <dbReference type="ChEBI" id="CHEBI:58349"/>
        <dbReference type="EC" id="1.1.1.169"/>
    </reaction>
</comment>
<dbReference type="InterPro" id="IPR013328">
    <property type="entry name" value="6PGD_dom2"/>
</dbReference>
<accession>A0A0C3HKT5</accession>
<dbReference type="EMBL" id="KN832874">
    <property type="protein sequence ID" value="KIN02957.1"/>
    <property type="molecule type" value="Genomic_DNA"/>
</dbReference>
<dbReference type="SUPFAM" id="SSF48179">
    <property type="entry name" value="6-phosphogluconate dehydrogenase C-terminal domain-like"/>
    <property type="match status" value="1"/>
</dbReference>
<dbReference type="InterPro" id="IPR036291">
    <property type="entry name" value="NAD(P)-bd_dom_sf"/>
</dbReference>
<dbReference type="InterPro" id="IPR051402">
    <property type="entry name" value="KPR-Related"/>
</dbReference>
<dbReference type="Gene3D" id="3.40.50.720">
    <property type="entry name" value="NAD(P)-binding Rossmann-like Domain"/>
    <property type="match status" value="1"/>
</dbReference>
<evidence type="ECO:0000256" key="2">
    <source>
        <dbReference type="ARBA" id="ARBA00022857"/>
    </source>
</evidence>